<evidence type="ECO:0000313" key="2">
    <source>
        <dbReference type="EMBL" id="MBB1518383.1"/>
    </source>
</evidence>
<sequence length="617" mass="71094">MSKLVPGCPVSWRDRDWILLDIPSIDRVLIKDSESGHMELVPATELREKISAGRGKQGLMTIPDEAWSEAWSRFEAIRPLVERENRKRTRQEIDEVAGKFGKNRATVYRWIAKWHESKTVSALVRSGRSDNGRSRLASNVETIIQAEIEAFYLTRERPTVVELWERIALSCREKQLAPPNISTIRRRVDGLQDRLIVAKRHSFKEAREKYQPLRGSFPGADVPLAVYQIDHSPIDMCFVDEQYRQEIGRGYLTIVTDSCTRMLAGFCASLDPPGALSTGLALAHAILPKVQWLAERSIDTGWPVYGVPSKIYADNASEFRGTMLERACREYNIVMENRPKGLPNYGGHVERLFRTFMHRVQTLPGTTFSNVEERGEYDSQGRAVMTLAEFEHWFSIFVLKVYHQRPHRGIGRVPPIKYYEQFLLGTSTTIGIGLPEPIRDERKLRFDFMPYVERTIQEYGVVIDNIHYYADVLRPWIHARDPKNAKLKRKFVFVRDPRDISEVYFLDPETKTYFAVPYRNITRPKISAWELNAILKRIASQPELQPDEDTIFQGLAEMARIERAAAEKSRSVRRTTQRRAGWRKNAVAAVRTQFSEPAAVPAWDEDVQPFDDIEEAQ</sequence>
<dbReference type="InterPro" id="IPR001584">
    <property type="entry name" value="Integrase_cat-core"/>
</dbReference>
<dbReference type="EMBL" id="JACJFN010000001">
    <property type="protein sequence ID" value="MBB1518383.1"/>
    <property type="molecule type" value="Genomic_DNA"/>
</dbReference>
<dbReference type="PROSITE" id="PS50994">
    <property type="entry name" value="INTEGRASE"/>
    <property type="match status" value="1"/>
</dbReference>
<organism evidence="2 3">
    <name type="scientific">Aquipseudomonas guryensis</name>
    <dbReference type="NCBI Taxonomy" id="2759165"/>
    <lineage>
        <taxon>Bacteria</taxon>
        <taxon>Pseudomonadati</taxon>
        <taxon>Pseudomonadota</taxon>
        <taxon>Gammaproteobacteria</taxon>
        <taxon>Pseudomonadales</taxon>
        <taxon>Pseudomonadaceae</taxon>
        <taxon>Aquipseudomonas</taxon>
    </lineage>
</organism>
<name>A0A7W4D9D9_9GAMM</name>
<dbReference type="InterPro" id="IPR015126">
    <property type="entry name" value="Mu_I-gamma"/>
</dbReference>
<dbReference type="RefSeq" id="WP_182832434.1">
    <property type="nucleotide sequence ID" value="NZ_JACJFN010000001.1"/>
</dbReference>
<dbReference type="InterPro" id="IPR036397">
    <property type="entry name" value="RNaseH_sf"/>
</dbReference>
<keyword evidence="3" id="KW-1185">Reference proteome</keyword>
<evidence type="ECO:0000313" key="3">
    <source>
        <dbReference type="Proteomes" id="UP000581189"/>
    </source>
</evidence>
<gene>
    <name evidence="2" type="ORF">H3H45_03975</name>
</gene>
<comment type="caution">
    <text evidence="2">The sequence shown here is derived from an EMBL/GenBank/DDBJ whole genome shotgun (WGS) entry which is preliminary data.</text>
</comment>
<dbReference type="GO" id="GO:0015074">
    <property type="term" value="P:DNA integration"/>
    <property type="evidence" value="ECO:0007669"/>
    <property type="project" value="InterPro"/>
</dbReference>
<reference evidence="2 3" key="1">
    <citation type="submission" date="2020-08" db="EMBL/GenBank/DDBJ databases">
        <authorList>
            <person name="Kim C.M."/>
        </authorList>
    </citation>
    <scope>NUCLEOTIDE SEQUENCE [LARGE SCALE GENOMIC DNA]</scope>
    <source>
        <strain evidence="2 3">SR9</strain>
    </source>
</reference>
<dbReference type="Gene3D" id="1.10.10.60">
    <property type="entry name" value="Homeodomain-like"/>
    <property type="match status" value="1"/>
</dbReference>
<proteinExistence type="predicted"/>
<protein>
    <submittedName>
        <fullName evidence="2">DDE-type integrase/transposase/recombinase</fullName>
    </submittedName>
</protein>
<dbReference type="Proteomes" id="UP000581189">
    <property type="component" value="Unassembled WGS sequence"/>
</dbReference>
<dbReference type="Pfam" id="PF09299">
    <property type="entry name" value="Mu-transpos_C"/>
    <property type="match status" value="1"/>
</dbReference>
<dbReference type="SUPFAM" id="SSF53098">
    <property type="entry name" value="Ribonuclease H-like"/>
    <property type="match status" value="1"/>
</dbReference>
<dbReference type="GO" id="GO:0003676">
    <property type="term" value="F:nucleic acid binding"/>
    <property type="evidence" value="ECO:0007669"/>
    <property type="project" value="InterPro"/>
</dbReference>
<dbReference type="Gene3D" id="3.30.420.10">
    <property type="entry name" value="Ribonuclease H-like superfamily/Ribonuclease H"/>
    <property type="match status" value="1"/>
</dbReference>
<feature type="domain" description="Integrase catalytic" evidence="1">
    <location>
        <begin position="214"/>
        <end position="422"/>
    </location>
</feature>
<accession>A0A7W4D9D9</accession>
<dbReference type="InterPro" id="IPR012337">
    <property type="entry name" value="RNaseH-like_sf"/>
</dbReference>
<evidence type="ECO:0000259" key="1">
    <source>
        <dbReference type="PROSITE" id="PS50994"/>
    </source>
</evidence>
<dbReference type="AlphaFoldDB" id="A0A7W4D9D9"/>
<dbReference type="Pfam" id="PF09039">
    <property type="entry name" value="HTH_Tnp_Mu_2"/>
    <property type="match status" value="1"/>
</dbReference>
<dbReference type="InterPro" id="IPR015378">
    <property type="entry name" value="Transposase-like_Mu_C"/>
</dbReference>